<proteinExistence type="predicted"/>
<name>A0A0K2UTT2_LEPSM</name>
<reference evidence="1" key="1">
    <citation type="submission" date="2014-05" db="EMBL/GenBank/DDBJ databases">
        <authorList>
            <person name="Chronopoulou M."/>
        </authorList>
    </citation>
    <scope>NUCLEOTIDE SEQUENCE</scope>
    <source>
        <tissue evidence="1">Whole organism</tissue>
    </source>
</reference>
<evidence type="ECO:0000313" key="1">
    <source>
        <dbReference type="EMBL" id="CDW41307.1"/>
    </source>
</evidence>
<sequence>YQRVLTQKQSHLDSIYIEEFKAVGRLWNKSQERLCRQCSFQFPHKNGKFCLPKALNALDVIRDATIQNYGGV</sequence>
<feature type="non-terminal residue" evidence="1">
    <location>
        <position position="1"/>
    </location>
</feature>
<protein>
    <submittedName>
        <fullName evidence="1">Uncharacterized protein</fullName>
    </submittedName>
</protein>
<dbReference type="AlphaFoldDB" id="A0A0K2UTT2"/>
<dbReference type="EMBL" id="HACA01023946">
    <property type="protein sequence ID" value="CDW41307.1"/>
    <property type="molecule type" value="Transcribed_RNA"/>
</dbReference>
<accession>A0A0K2UTT2</accession>
<organism evidence="1">
    <name type="scientific">Lepeophtheirus salmonis</name>
    <name type="common">Salmon louse</name>
    <name type="synonym">Caligus salmonis</name>
    <dbReference type="NCBI Taxonomy" id="72036"/>
    <lineage>
        <taxon>Eukaryota</taxon>
        <taxon>Metazoa</taxon>
        <taxon>Ecdysozoa</taxon>
        <taxon>Arthropoda</taxon>
        <taxon>Crustacea</taxon>
        <taxon>Multicrustacea</taxon>
        <taxon>Hexanauplia</taxon>
        <taxon>Copepoda</taxon>
        <taxon>Siphonostomatoida</taxon>
        <taxon>Caligidae</taxon>
        <taxon>Lepeophtheirus</taxon>
    </lineage>
</organism>